<protein>
    <submittedName>
        <fullName evidence="1">Uncharacterized protein</fullName>
    </submittedName>
</protein>
<organism evidence="1">
    <name type="scientific">uncultured Caudovirales phage</name>
    <dbReference type="NCBI Taxonomy" id="2100421"/>
    <lineage>
        <taxon>Viruses</taxon>
        <taxon>Duplodnaviria</taxon>
        <taxon>Heunggongvirae</taxon>
        <taxon>Uroviricota</taxon>
        <taxon>Caudoviricetes</taxon>
        <taxon>Peduoviridae</taxon>
        <taxon>Maltschvirus</taxon>
        <taxon>Maltschvirus maltsch</taxon>
    </lineage>
</organism>
<proteinExistence type="predicted"/>
<reference evidence="1" key="1">
    <citation type="submission" date="2020-05" db="EMBL/GenBank/DDBJ databases">
        <authorList>
            <person name="Chiriac C."/>
            <person name="Salcher M."/>
            <person name="Ghai R."/>
            <person name="Kavagutti S V."/>
        </authorList>
    </citation>
    <scope>NUCLEOTIDE SEQUENCE</scope>
</reference>
<evidence type="ECO:0000313" key="1">
    <source>
        <dbReference type="EMBL" id="CAB5225787.1"/>
    </source>
</evidence>
<name>A0A6J7X4K4_9CAUD</name>
<gene>
    <name evidence="1" type="ORF">UFOVP756_6</name>
</gene>
<sequence>MDLKKLATKKRMTITEKEWLLSRANVLGLEYNVKGGCSECYNDLAVLIYSAENAEKQPETDIFPPLKKGVDIIFMGIRVNSATITQKITDKMIEVGLKKFFKCD</sequence>
<dbReference type="EMBL" id="LR798354">
    <property type="protein sequence ID" value="CAB5225787.1"/>
    <property type="molecule type" value="Genomic_DNA"/>
</dbReference>
<accession>A0A6J7X4K4</accession>